<name>A0ABP9L7I8_9ACTN</name>
<dbReference type="EMBL" id="BAABKC010000087">
    <property type="protein sequence ID" value="GAA5070545.1"/>
    <property type="molecule type" value="Genomic_DNA"/>
</dbReference>
<dbReference type="RefSeq" id="WP_345670820.1">
    <property type="nucleotide sequence ID" value="NZ_BAABKC010000087.1"/>
</dbReference>
<sequence>MFVDLDPSVRPVLMSARPANTQPYDFDPAAVRIVRADRVQHGDVVLGEVYGHDPGHTATVSYLPYGCTPYAARPRPVDPTCPCELCRQHRTDPYTYLTDPIALTVWPRPELDLDPVCQLNNADELLLVIPAHRLPEPAAR</sequence>
<keyword evidence="2" id="KW-1185">Reference proteome</keyword>
<organism evidence="1 2">
    <name type="scientific">Streptomyces similanensis</name>
    <dbReference type="NCBI Taxonomy" id="1274988"/>
    <lineage>
        <taxon>Bacteria</taxon>
        <taxon>Bacillati</taxon>
        <taxon>Actinomycetota</taxon>
        <taxon>Actinomycetes</taxon>
        <taxon>Kitasatosporales</taxon>
        <taxon>Streptomycetaceae</taxon>
        <taxon>Streptomyces</taxon>
    </lineage>
</organism>
<proteinExistence type="predicted"/>
<comment type="caution">
    <text evidence="1">The sequence shown here is derived from an EMBL/GenBank/DDBJ whole genome shotgun (WGS) entry which is preliminary data.</text>
</comment>
<dbReference type="Proteomes" id="UP001500124">
    <property type="component" value="Unassembled WGS sequence"/>
</dbReference>
<accession>A0ABP9L7I8</accession>
<evidence type="ECO:0000313" key="1">
    <source>
        <dbReference type="EMBL" id="GAA5070545.1"/>
    </source>
</evidence>
<protein>
    <submittedName>
        <fullName evidence="1">Uncharacterized protein</fullName>
    </submittedName>
</protein>
<reference evidence="2" key="1">
    <citation type="journal article" date="2019" name="Int. J. Syst. Evol. Microbiol.">
        <title>The Global Catalogue of Microorganisms (GCM) 10K type strain sequencing project: providing services to taxonomists for standard genome sequencing and annotation.</title>
        <authorList>
            <consortium name="The Broad Institute Genomics Platform"/>
            <consortium name="The Broad Institute Genome Sequencing Center for Infectious Disease"/>
            <person name="Wu L."/>
            <person name="Ma J."/>
        </authorList>
    </citation>
    <scope>NUCLEOTIDE SEQUENCE [LARGE SCALE GENOMIC DNA]</scope>
    <source>
        <strain evidence="2">JCM 18410</strain>
    </source>
</reference>
<evidence type="ECO:0000313" key="2">
    <source>
        <dbReference type="Proteomes" id="UP001500124"/>
    </source>
</evidence>
<gene>
    <name evidence="1" type="ORF">GCM10023336_55770</name>
</gene>